<evidence type="ECO:0000313" key="3">
    <source>
        <dbReference type="EMBL" id="BAI62719.1"/>
    </source>
</evidence>
<evidence type="ECO:0000256" key="1">
    <source>
        <dbReference type="SAM" id="Phobius"/>
    </source>
</evidence>
<dbReference type="RefSeq" id="WP_012901393.1">
    <property type="nucleotide sequence ID" value="NC_013665.1"/>
</dbReference>
<feature type="transmembrane region" description="Helical" evidence="1">
    <location>
        <begin position="257"/>
        <end position="280"/>
    </location>
</feature>
<dbReference type="InterPro" id="IPR011701">
    <property type="entry name" value="MFS"/>
</dbReference>
<feature type="transmembrane region" description="Helical" evidence="1">
    <location>
        <begin position="224"/>
        <end position="245"/>
    </location>
</feature>
<reference evidence="3 4" key="2">
    <citation type="journal article" date="2008" name="Int. J. Syst. Evol. Microbiol.">
        <title>Methanocella paludicola gen. nov., sp. nov., a methane-producing archaeon, the first isolate of the lineage 'Rice Cluster I', and proposal of the new archaeal order Methanocellales ord. nov.</title>
        <authorList>
            <person name="Sakai S."/>
            <person name="Imachi H."/>
            <person name="Hanada S."/>
            <person name="Ohashi A."/>
            <person name="Harada H."/>
            <person name="Kamagata Y."/>
        </authorList>
    </citation>
    <scope>NUCLEOTIDE SEQUENCE [LARGE SCALE GENOMIC DNA]</scope>
    <source>
        <strain evidence="4">DSM 17711 / JCM 13418 / NBRC 101707 / SANAE</strain>
    </source>
</reference>
<feature type="transmembrane region" description="Helical" evidence="1">
    <location>
        <begin position="178"/>
        <end position="199"/>
    </location>
</feature>
<organism evidence="3 4">
    <name type="scientific">Methanocella paludicola (strain DSM 17711 / JCM 13418 / NBRC 101707 / SANAE)</name>
    <dbReference type="NCBI Taxonomy" id="304371"/>
    <lineage>
        <taxon>Archaea</taxon>
        <taxon>Methanobacteriati</taxon>
        <taxon>Methanobacteriota</taxon>
        <taxon>Stenosarchaea group</taxon>
        <taxon>Methanomicrobia</taxon>
        <taxon>Methanocellales</taxon>
        <taxon>Methanocellaceae</taxon>
        <taxon>Methanocella</taxon>
    </lineage>
</organism>
<dbReference type="EMBL" id="AP011532">
    <property type="protein sequence ID" value="BAI62719.1"/>
    <property type="molecule type" value="Genomic_DNA"/>
</dbReference>
<feature type="transmembrane region" description="Helical" evidence="1">
    <location>
        <begin position="377"/>
        <end position="398"/>
    </location>
</feature>
<dbReference type="PANTHER" id="PTHR23520:SF5">
    <property type="entry name" value="TRANSPORTER, PUTATIVE (AFU_ORTHOLOGUE AFUA_3G04000)-RELATED"/>
    <property type="match status" value="1"/>
</dbReference>
<dbReference type="PANTHER" id="PTHR23520">
    <property type="entry name" value="TRANSPORTER, PUTATIVE (AFU_ORTHOLOGUE AFUA_3G04000)-RELATED"/>
    <property type="match status" value="1"/>
</dbReference>
<feature type="transmembrane region" description="Helical" evidence="1">
    <location>
        <begin position="21"/>
        <end position="44"/>
    </location>
</feature>
<proteinExistence type="predicted"/>
<dbReference type="GO" id="GO:0022857">
    <property type="term" value="F:transmembrane transporter activity"/>
    <property type="evidence" value="ECO:0007669"/>
    <property type="project" value="InterPro"/>
</dbReference>
<feature type="transmembrane region" description="Helical" evidence="1">
    <location>
        <begin position="50"/>
        <end position="71"/>
    </location>
</feature>
<dbReference type="OrthoDB" id="147849at2157"/>
<dbReference type="InterPro" id="IPR036259">
    <property type="entry name" value="MFS_trans_sf"/>
</dbReference>
<sequence length="423" mass="45535">MDILKEYVRTICGFHKNVKLLLLRSFLICLYTGIYGILFNLYILNLGYGADFLGLVLSTHVLASSAMSIPAGILCDRFDKRKLMIISGLFSTLAAVPLYLFSSPWALIFFSIAGGVFVSISSVTLTPLLAENCRKDDTVHVFSANSSISWIASILGCALGGVAPGLWGTFAGLQVDSFRLTLLSAVSLLVMGLAVMVLVRENKAAPKCHCSTFSLKDIRLSPDILKFTLTSLTFGVASGMIVPYFNVYFTQSLHMSVLDVGIISAVAGGVMILGFIVTPYLTSKMGKIRTAVATKILAAPFLMGLALTKSFLAAAGAYVAYMFFINMAGPATTSFQMEQIKREEQGFAVGMMMTGNYVAVSASTLVSGLLIAGGNYILPFIATCAFYLITAALLYYYFRDVERPLMMATPIPKAACTAVVDPE</sequence>
<reference evidence="4" key="3">
    <citation type="journal article" date="2011" name="PLoS ONE">
        <title>Genome sequence of a mesophilic hydrogenotrophic methanogen Methanocella paludicola, the first cultivated representative of the order Methanocellales.</title>
        <authorList>
            <person name="Sakai S."/>
            <person name="Takaki Y."/>
            <person name="Shimamura S."/>
            <person name="Sekine M."/>
            <person name="Tajima T."/>
            <person name="Kosugi H."/>
            <person name="Ichikawa N."/>
            <person name="Tasumi E."/>
            <person name="Hiraki A.T."/>
            <person name="Shimizu A."/>
            <person name="Kato Y."/>
            <person name="Nishiko R."/>
            <person name="Mori K."/>
            <person name="Fujita N."/>
            <person name="Imachi H."/>
            <person name="Takai K."/>
        </authorList>
    </citation>
    <scope>NUCLEOTIDE SEQUENCE [LARGE SCALE GENOMIC DNA]</scope>
    <source>
        <strain evidence="4">DSM 17711 / JCM 13418 / NBRC 101707 / SANAE</strain>
    </source>
</reference>
<keyword evidence="1" id="KW-0472">Membrane</keyword>
<dbReference type="InterPro" id="IPR020846">
    <property type="entry name" value="MFS_dom"/>
</dbReference>
<dbReference type="SUPFAM" id="SSF103473">
    <property type="entry name" value="MFS general substrate transporter"/>
    <property type="match status" value="1"/>
</dbReference>
<name>D1Z1Z7_METPS</name>
<keyword evidence="1" id="KW-0812">Transmembrane</keyword>
<dbReference type="KEGG" id="mpd:MCP_2647"/>
<keyword evidence="4" id="KW-1185">Reference proteome</keyword>
<feature type="transmembrane region" description="Helical" evidence="1">
    <location>
        <begin position="107"/>
        <end position="130"/>
    </location>
</feature>
<dbReference type="eggNOG" id="arCOG00132">
    <property type="taxonomic scope" value="Archaea"/>
</dbReference>
<keyword evidence="1" id="KW-1133">Transmembrane helix</keyword>
<evidence type="ECO:0000313" key="4">
    <source>
        <dbReference type="Proteomes" id="UP000001882"/>
    </source>
</evidence>
<accession>D1Z1Z7</accession>
<feature type="transmembrane region" description="Helical" evidence="1">
    <location>
        <begin position="142"/>
        <end position="166"/>
    </location>
</feature>
<dbReference type="InParanoid" id="D1Z1Z7"/>
<gene>
    <name evidence="3" type="ordered locus">MCP_2647</name>
</gene>
<dbReference type="STRING" id="304371.MCP_2647"/>
<feature type="domain" description="Major facilitator superfamily (MFS) profile" evidence="2">
    <location>
        <begin position="17"/>
        <end position="402"/>
    </location>
</feature>
<dbReference type="GeneID" id="8682371"/>
<dbReference type="Proteomes" id="UP000001882">
    <property type="component" value="Chromosome"/>
</dbReference>
<protein>
    <submittedName>
        <fullName evidence="3">MFS transporter</fullName>
    </submittedName>
</protein>
<dbReference type="Pfam" id="PF07690">
    <property type="entry name" value="MFS_1"/>
    <property type="match status" value="1"/>
</dbReference>
<reference evidence="3 4" key="1">
    <citation type="journal article" date="2007" name="Appl. Environ. Microbiol.">
        <title>Isolation of key methanogens for global methane emission from rice paddy fields: a novel isolate affiliated with the clone cluster rice cluster I.</title>
        <authorList>
            <person name="Sakai S."/>
            <person name="Imachi H."/>
            <person name="Sekiguchi Y."/>
            <person name="Ohashi A."/>
            <person name="Harada H."/>
            <person name="Kamagata Y."/>
        </authorList>
    </citation>
    <scope>NUCLEOTIDE SEQUENCE [LARGE SCALE GENOMIC DNA]</scope>
    <source>
        <strain evidence="4">DSM 17711 / JCM 13418 / NBRC 101707 / SANAE</strain>
    </source>
</reference>
<dbReference type="AlphaFoldDB" id="D1Z1Z7"/>
<dbReference type="PROSITE" id="PS50850">
    <property type="entry name" value="MFS"/>
    <property type="match status" value="1"/>
</dbReference>
<dbReference type="Gene3D" id="1.20.1250.20">
    <property type="entry name" value="MFS general substrate transporter like domains"/>
    <property type="match status" value="2"/>
</dbReference>
<evidence type="ECO:0000259" key="2">
    <source>
        <dbReference type="PROSITE" id="PS50850"/>
    </source>
</evidence>
<feature type="transmembrane region" description="Helical" evidence="1">
    <location>
        <begin position="83"/>
        <end position="101"/>
    </location>
</feature>